<dbReference type="PANTHER" id="PTHR48055:SF55">
    <property type="entry name" value="PROTEIN KINASE DOMAIN-CONTAINING PROTEIN"/>
    <property type="match status" value="1"/>
</dbReference>
<dbReference type="EMBL" id="HG739143">
    <property type="protein sequence ID" value="CDP11688.1"/>
    <property type="molecule type" value="Genomic_DNA"/>
</dbReference>
<name>A0A068UVT3_COFCA</name>
<dbReference type="GO" id="GO:0005524">
    <property type="term" value="F:ATP binding"/>
    <property type="evidence" value="ECO:0007669"/>
    <property type="project" value="InterPro"/>
</dbReference>
<dbReference type="PROSITE" id="PS00108">
    <property type="entry name" value="PROTEIN_KINASE_ST"/>
    <property type="match status" value="1"/>
</dbReference>
<gene>
    <name evidence="2" type="ORF">GSCOC_T00034145001</name>
</gene>
<dbReference type="InterPro" id="IPR008271">
    <property type="entry name" value="Ser/Thr_kinase_AS"/>
</dbReference>
<dbReference type="SUPFAM" id="SSF56112">
    <property type="entry name" value="Protein kinase-like (PK-like)"/>
    <property type="match status" value="1"/>
</dbReference>
<dbReference type="SMART" id="SM00220">
    <property type="entry name" value="S_TKc"/>
    <property type="match status" value="1"/>
</dbReference>
<dbReference type="InParanoid" id="A0A068UVT3"/>
<organism evidence="2 3">
    <name type="scientific">Coffea canephora</name>
    <name type="common">Robusta coffee</name>
    <dbReference type="NCBI Taxonomy" id="49390"/>
    <lineage>
        <taxon>Eukaryota</taxon>
        <taxon>Viridiplantae</taxon>
        <taxon>Streptophyta</taxon>
        <taxon>Embryophyta</taxon>
        <taxon>Tracheophyta</taxon>
        <taxon>Spermatophyta</taxon>
        <taxon>Magnoliopsida</taxon>
        <taxon>eudicotyledons</taxon>
        <taxon>Gunneridae</taxon>
        <taxon>Pentapetalae</taxon>
        <taxon>asterids</taxon>
        <taxon>lamiids</taxon>
        <taxon>Gentianales</taxon>
        <taxon>Rubiaceae</taxon>
        <taxon>Ixoroideae</taxon>
        <taxon>Gardenieae complex</taxon>
        <taxon>Bertiereae - Coffeeae clade</taxon>
        <taxon>Coffeeae</taxon>
        <taxon>Coffea</taxon>
    </lineage>
</organism>
<sequence>MIFEYVPNGSLENWSHPSPAEEEGQSLIKLQLIQSLNVAIDIASALNYLHNHCGTPIIHCDLKPSNILVGDYFRALVSDFGLAKFHSSIEKMERKSSSKRRVSKRQSQYLIYGPCSYGMGGEVSTQGDVYSYGILLLELFTGKMPTDSLFTEDFSLHSYVKTALSHQVMELLIQRSRWKQNPYQA</sequence>
<evidence type="ECO:0000313" key="3">
    <source>
        <dbReference type="Proteomes" id="UP000295252"/>
    </source>
</evidence>
<evidence type="ECO:0000259" key="1">
    <source>
        <dbReference type="PROSITE" id="PS50011"/>
    </source>
</evidence>
<dbReference type="Proteomes" id="UP000295252">
    <property type="component" value="Chromosome X"/>
</dbReference>
<keyword evidence="3" id="KW-1185">Reference proteome</keyword>
<accession>A0A068UVT3</accession>
<dbReference type="InterPro" id="IPR000719">
    <property type="entry name" value="Prot_kinase_dom"/>
</dbReference>
<dbReference type="Pfam" id="PF07714">
    <property type="entry name" value="PK_Tyr_Ser-Thr"/>
    <property type="match status" value="1"/>
</dbReference>
<dbReference type="GO" id="GO:0016020">
    <property type="term" value="C:membrane"/>
    <property type="evidence" value="ECO:0007669"/>
    <property type="project" value="TreeGrafter"/>
</dbReference>
<dbReference type="PROSITE" id="PS50011">
    <property type="entry name" value="PROTEIN_KINASE_DOM"/>
    <property type="match status" value="1"/>
</dbReference>
<feature type="domain" description="Protein kinase" evidence="1">
    <location>
        <begin position="1"/>
        <end position="185"/>
    </location>
</feature>
<dbReference type="GO" id="GO:0004672">
    <property type="term" value="F:protein kinase activity"/>
    <property type="evidence" value="ECO:0007669"/>
    <property type="project" value="InterPro"/>
</dbReference>
<dbReference type="PhylomeDB" id="A0A068UVT3"/>
<dbReference type="OMA" id="MIFEYVP"/>
<dbReference type="PANTHER" id="PTHR48055">
    <property type="entry name" value="LEUCINE-RICH REPEAT RECEPTOR PROTEIN KINASE EMS1"/>
    <property type="match status" value="1"/>
</dbReference>
<dbReference type="AlphaFoldDB" id="A0A068UVT3"/>
<dbReference type="Gramene" id="CDP11688">
    <property type="protein sequence ID" value="CDP11688"/>
    <property type="gene ID" value="GSCOC_T00034145001"/>
</dbReference>
<dbReference type="STRING" id="49390.A0A068UVT3"/>
<dbReference type="InterPro" id="IPR001245">
    <property type="entry name" value="Ser-Thr/Tyr_kinase_cat_dom"/>
</dbReference>
<protein>
    <recommendedName>
        <fullName evidence="1">Protein kinase domain-containing protein</fullName>
    </recommendedName>
</protein>
<reference evidence="3" key="1">
    <citation type="journal article" date="2014" name="Science">
        <title>The coffee genome provides insight into the convergent evolution of caffeine biosynthesis.</title>
        <authorList>
            <person name="Denoeud F."/>
            <person name="Carretero-Paulet L."/>
            <person name="Dereeper A."/>
            <person name="Droc G."/>
            <person name="Guyot R."/>
            <person name="Pietrella M."/>
            <person name="Zheng C."/>
            <person name="Alberti A."/>
            <person name="Anthony F."/>
            <person name="Aprea G."/>
            <person name="Aury J.M."/>
            <person name="Bento P."/>
            <person name="Bernard M."/>
            <person name="Bocs S."/>
            <person name="Campa C."/>
            <person name="Cenci A."/>
            <person name="Combes M.C."/>
            <person name="Crouzillat D."/>
            <person name="Da Silva C."/>
            <person name="Daddiego L."/>
            <person name="De Bellis F."/>
            <person name="Dussert S."/>
            <person name="Garsmeur O."/>
            <person name="Gayraud T."/>
            <person name="Guignon V."/>
            <person name="Jahn K."/>
            <person name="Jamilloux V."/>
            <person name="Joet T."/>
            <person name="Labadie K."/>
            <person name="Lan T."/>
            <person name="Leclercq J."/>
            <person name="Lepelley M."/>
            <person name="Leroy T."/>
            <person name="Li L.T."/>
            <person name="Librado P."/>
            <person name="Lopez L."/>
            <person name="Munoz A."/>
            <person name="Noel B."/>
            <person name="Pallavicini A."/>
            <person name="Perrotta G."/>
            <person name="Poncet V."/>
            <person name="Pot D."/>
            <person name="Priyono X."/>
            <person name="Rigoreau M."/>
            <person name="Rouard M."/>
            <person name="Rozas J."/>
            <person name="Tranchant-Dubreuil C."/>
            <person name="VanBuren R."/>
            <person name="Zhang Q."/>
            <person name="Andrade A.C."/>
            <person name="Argout X."/>
            <person name="Bertrand B."/>
            <person name="de Kochko A."/>
            <person name="Graziosi G."/>
            <person name="Henry R.J."/>
            <person name="Jayarama X."/>
            <person name="Ming R."/>
            <person name="Nagai C."/>
            <person name="Rounsley S."/>
            <person name="Sankoff D."/>
            <person name="Giuliano G."/>
            <person name="Albert V.A."/>
            <person name="Wincker P."/>
            <person name="Lashermes P."/>
        </authorList>
    </citation>
    <scope>NUCLEOTIDE SEQUENCE [LARGE SCALE GENOMIC DNA]</scope>
    <source>
        <strain evidence="3">cv. DH200-94</strain>
    </source>
</reference>
<proteinExistence type="predicted"/>
<dbReference type="InterPro" id="IPR051564">
    <property type="entry name" value="LRR_receptor-like_kinase"/>
</dbReference>
<evidence type="ECO:0000313" key="2">
    <source>
        <dbReference type="EMBL" id="CDP11688.1"/>
    </source>
</evidence>
<dbReference type="Gene3D" id="1.10.510.10">
    <property type="entry name" value="Transferase(Phosphotransferase) domain 1"/>
    <property type="match status" value="1"/>
</dbReference>
<dbReference type="InterPro" id="IPR011009">
    <property type="entry name" value="Kinase-like_dom_sf"/>
</dbReference>
<dbReference type="OrthoDB" id="1103805at2759"/>